<feature type="non-terminal residue" evidence="2">
    <location>
        <position position="1"/>
    </location>
</feature>
<dbReference type="Proteomes" id="UP001212841">
    <property type="component" value="Unassembled WGS sequence"/>
</dbReference>
<reference evidence="2" key="1">
    <citation type="submission" date="2020-05" db="EMBL/GenBank/DDBJ databases">
        <title>Phylogenomic resolution of chytrid fungi.</title>
        <authorList>
            <person name="Stajich J.E."/>
            <person name="Amses K."/>
            <person name="Simmons R."/>
            <person name="Seto K."/>
            <person name="Myers J."/>
            <person name="Bonds A."/>
            <person name="Quandt C.A."/>
            <person name="Barry K."/>
            <person name="Liu P."/>
            <person name="Grigoriev I."/>
            <person name="Longcore J.E."/>
            <person name="James T.Y."/>
        </authorList>
    </citation>
    <scope>NUCLEOTIDE SEQUENCE</scope>
    <source>
        <strain evidence="2">JEL0318</strain>
    </source>
</reference>
<keyword evidence="3" id="KW-1185">Reference proteome</keyword>
<comment type="caution">
    <text evidence="2">The sequence shown here is derived from an EMBL/GenBank/DDBJ whole genome shotgun (WGS) entry which is preliminary data.</text>
</comment>
<accession>A0AAD5X198</accession>
<proteinExistence type="predicted"/>
<dbReference type="EMBL" id="JADGJD010001504">
    <property type="protein sequence ID" value="KAJ3041178.1"/>
    <property type="molecule type" value="Genomic_DNA"/>
</dbReference>
<protein>
    <submittedName>
        <fullName evidence="2">Uncharacterized protein</fullName>
    </submittedName>
</protein>
<evidence type="ECO:0000313" key="3">
    <source>
        <dbReference type="Proteomes" id="UP001212841"/>
    </source>
</evidence>
<gene>
    <name evidence="2" type="ORF">HK097_002369</name>
</gene>
<dbReference type="AlphaFoldDB" id="A0AAD5X198"/>
<feature type="region of interest" description="Disordered" evidence="1">
    <location>
        <begin position="258"/>
        <end position="320"/>
    </location>
</feature>
<evidence type="ECO:0000256" key="1">
    <source>
        <dbReference type="SAM" id="MobiDB-lite"/>
    </source>
</evidence>
<organism evidence="2 3">
    <name type="scientific">Rhizophlyctis rosea</name>
    <dbReference type="NCBI Taxonomy" id="64517"/>
    <lineage>
        <taxon>Eukaryota</taxon>
        <taxon>Fungi</taxon>
        <taxon>Fungi incertae sedis</taxon>
        <taxon>Chytridiomycota</taxon>
        <taxon>Chytridiomycota incertae sedis</taxon>
        <taxon>Chytridiomycetes</taxon>
        <taxon>Rhizophlyctidales</taxon>
        <taxon>Rhizophlyctidaceae</taxon>
        <taxon>Rhizophlyctis</taxon>
    </lineage>
</organism>
<sequence>MPPKRSVDFNLDLANANSFANACRSVGGLPSPVASPVKREVLTPMDDSKTDYFGFGSPVTSRFNIQPSFASLANPLPTPPATPADIFTPASSFWEPSSSIAMEDLEVSLGLYDSSDLPTAPAFKECSPVGGVMLPVFGDEEVDASLAVQAPNEGDLESMEIDEFLFSAVGSPSPSLTSVSSGSPAFSVFEFTEAVANVTGGVCPSPLALPESTGRCASPFEIDGVELDAELDELLAKGDEVVVKDAVVASAVVAEPEVVSIESDSESERQSRSASPAGTPPPSEDAASETASTTSENTSEKSTKKGKRKRSNSSGPPASH</sequence>
<feature type="compositionally biased region" description="Low complexity" evidence="1">
    <location>
        <begin position="288"/>
        <end position="297"/>
    </location>
</feature>
<name>A0AAD5X198_9FUNG</name>
<evidence type="ECO:0000313" key="2">
    <source>
        <dbReference type="EMBL" id="KAJ3041178.1"/>
    </source>
</evidence>